<dbReference type="InterPro" id="IPR040256">
    <property type="entry name" value="At4g02000-like"/>
</dbReference>
<dbReference type="GO" id="GO:0003676">
    <property type="term" value="F:nucleic acid binding"/>
    <property type="evidence" value="ECO:0007669"/>
    <property type="project" value="InterPro"/>
</dbReference>
<protein>
    <recommendedName>
        <fullName evidence="3">CCHC-type domain-containing protein</fullName>
    </recommendedName>
</protein>
<dbReference type="GO" id="GO:0008270">
    <property type="term" value="F:zinc ion binding"/>
    <property type="evidence" value="ECO:0007669"/>
    <property type="project" value="UniProtKB-KW"/>
</dbReference>
<evidence type="ECO:0000313" key="4">
    <source>
        <dbReference type="EMBL" id="KAF7124222.1"/>
    </source>
</evidence>
<dbReference type="OrthoDB" id="10505391at2759"/>
<keyword evidence="5" id="KW-1185">Reference proteome</keyword>
<accession>A0A834G383</accession>
<organism evidence="4 5">
    <name type="scientific">Rhododendron simsii</name>
    <name type="common">Sims's rhododendron</name>
    <dbReference type="NCBI Taxonomy" id="118357"/>
    <lineage>
        <taxon>Eukaryota</taxon>
        <taxon>Viridiplantae</taxon>
        <taxon>Streptophyta</taxon>
        <taxon>Embryophyta</taxon>
        <taxon>Tracheophyta</taxon>
        <taxon>Spermatophyta</taxon>
        <taxon>Magnoliopsida</taxon>
        <taxon>eudicotyledons</taxon>
        <taxon>Gunneridae</taxon>
        <taxon>Pentapetalae</taxon>
        <taxon>asterids</taxon>
        <taxon>Ericales</taxon>
        <taxon>Ericaceae</taxon>
        <taxon>Ericoideae</taxon>
        <taxon>Rhodoreae</taxon>
        <taxon>Rhododendron</taxon>
    </lineage>
</organism>
<keyword evidence="1" id="KW-0479">Metal-binding</keyword>
<sequence length="460" mass="51473">MDEPEYISLDQCFDDSSSKSKHSLVGKIITFKTLNKVGVQNVINKAWKTEDSFFISALGNNTYAFHFQSEDDLWLPLGYQNEASGKIIAKSLGDLISIQDPNDWRNSVKCLRLRVWIDINKPLKKGFFLKRSNMEDLWVPFKYERLSEYCFECGRIGHSIPDCKWKETGATLSRAFDCGLRADISLINVINYGVRPPEVVAYPKTGVQLSREGGQDGGAWQERVERLLEDIPVSTIIRDMMNFGDKEGARQEGQVPITKSYSCPEENIREPAEEPDSPRASQTSPSTVTQKLFSLEVDQDRGFIKTPLSPRAPMEVALSTVFDRLLSLKRKEREDDETPQNFKKSGHLIPWKENAPAPTDTPSLSTSISSPVPPPCFPVSRGRGGQSLPGNRGKKSTSVRRYRKALPCVEEEKLVDVQVLQSDSVPSIPVADVGDQDRAVVAGPNQPQSQWWCSAGTFRG</sequence>
<feature type="compositionally biased region" description="Polar residues" evidence="2">
    <location>
        <begin position="279"/>
        <end position="288"/>
    </location>
</feature>
<feature type="region of interest" description="Disordered" evidence="2">
    <location>
        <begin position="332"/>
        <end position="399"/>
    </location>
</feature>
<keyword evidence="1" id="KW-0862">Zinc</keyword>
<reference evidence="4" key="1">
    <citation type="submission" date="2019-11" db="EMBL/GenBank/DDBJ databases">
        <authorList>
            <person name="Liu Y."/>
            <person name="Hou J."/>
            <person name="Li T.-Q."/>
            <person name="Guan C.-H."/>
            <person name="Wu X."/>
            <person name="Wu H.-Z."/>
            <person name="Ling F."/>
            <person name="Zhang R."/>
            <person name="Shi X.-G."/>
            <person name="Ren J.-P."/>
            <person name="Chen E.-F."/>
            <person name="Sun J.-M."/>
        </authorList>
    </citation>
    <scope>NUCLEOTIDE SEQUENCE</scope>
    <source>
        <strain evidence="4">Adult_tree_wgs_1</strain>
        <tissue evidence="4">Leaves</tissue>
    </source>
</reference>
<keyword evidence="1" id="KW-0863">Zinc-finger</keyword>
<feature type="region of interest" description="Disordered" evidence="2">
    <location>
        <begin position="245"/>
        <end position="288"/>
    </location>
</feature>
<gene>
    <name evidence="4" type="ORF">RHSIM_Rhsim12G0079700</name>
</gene>
<dbReference type="PANTHER" id="PTHR31286:SF178">
    <property type="entry name" value="DUF4283 DOMAIN-CONTAINING PROTEIN"/>
    <property type="match status" value="1"/>
</dbReference>
<evidence type="ECO:0000256" key="1">
    <source>
        <dbReference type="PROSITE-ProRule" id="PRU00047"/>
    </source>
</evidence>
<evidence type="ECO:0000256" key="2">
    <source>
        <dbReference type="SAM" id="MobiDB-lite"/>
    </source>
</evidence>
<dbReference type="PROSITE" id="PS50158">
    <property type="entry name" value="ZF_CCHC"/>
    <property type="match status" value="1"/>
</dbReference>
<name>A0A834G383_RHOSS</name>
<proteinExistence type="predicted"/>
<dbReference type="PANTHER" id="PTHR31286">
    <property type="entry name" value="GLYCINE-RICH CELL WALL STRUCTURAL PROTEIN 1.8-LIKE"/>
    <property type="match status" value="1"/>
</dbReference>
<dbReference type="Pfam" id="PF14392">
    <property type="entry name" value="zf-CCHC_4"/>
    <property type="match status" value="1"/>
</dbReference>
<feature type="domain" description="CCHC-type" evidence="3">
    <location>
        <begin position="150"/>
        <end position="164"/>
    </location>
</feature>
<dbReference type="Proteomes" id="UP000626092">
    <property type="component" value="Unassembled WGS sequence"/>
</dbReference>
<comment type="caution">
    <text evidence="4">The sequence shown here is derived from an EMBL/GenBank/DDBJ whole genome shotgun (WGS) entry which is preliminary data.</text>
</comment>
<dbReference type="AlphaFoldDB" id="A0A834G383"/>
<dbReference type="InterPro" id="IPR025836">
    <property type="entry name" value="Zn_knuckle_CX2CX4HX4C"/>
</dbReference>
<evidence type="ECO:0000313" key="5">
    <source>
        <dbReference type="Proteomes" id="UP000626092"/>
    </source>
</evidence>
<dbReference type="InterPro" id="IPR001878">
    <property type="entry name" value="Znf_CCHC"/>
</dbReference>
<evidence type="ECO:0000259" key="3">
    <source>
        <dbReference type="PROSITE" id="PS50158"/>
    </source>
</evidence>
<dbReference type="EMBL" id="WJXA01000012">
    <property type="protein sequence ID" value="KAF7124222.1"/>
    <property type="molecule type" value="Genomic_DNA"/>
</dbReference>